<dbReference type="CDD" id="cd00338">
    <property type="entry name" value="Ser_Recombinase"/>
    <property type="match status" value="1"/>
</dbReference>
<sequence length="486" mass="55600">MKLCKGGMILLKAAVYTRVSKDEQFREGYSIESQKEHCINFTKSQGWELYDIYVEEGVSAKSLNRPAIQRLIAATKEHKFEVVVFYKLDRLVRSVRDLDDLLKLFDDNNIAIRSVTEPFDTTTAIGRFLITLVAAIAQWERETISERVVVNMTKKALLGERNGGKPPFGYNYKNGQLTINKEEARFVTDIFRLYNNGKGLRAIALYLQQFGLKKDVRTLTRMLDNPVYIGKVRWGHNSKLEDIISEDIKHPAIVDEETFKLVQKNRQQRTVAGKKATSPFHFSGVLRCARCGSPLSGYTKKARGSKHYICISKKNHGTCDLPMFTENTLTTEFLNSLSADNPELFIQISQEKLKTYPIKQPDTSHTDFLKRELAAIKTRKKTWIRSLGNQVISQEEYLEMTQEDTKNEALLLEELNSMVEEYIPLADELVLSLLNNLAGIWFTASDFEKKSFITDLFETITIDVPADYKRAPGKTPSILIKHFKLN</sequence>
<dbReference type="InterPro" id="IPR050639">
    <property type="entry name" value="SSR_resolvase"/>
</dbReference>
<dbReference type="InterPro" id="IPR036162">
    <property type="entry name" value="Resolvase-like_N_sf"/>
</dbReference>
<dbReference type="PANTHER" id="PTHR30461:SF23">
    <property type="entry name" value="DNA RECOMBINASE-RELATED"/>
    <property type="match status" value="1"/>
</dbReference>
<comment type="caution">
    <text evidence="3">The sequence shown here is derived from an EMBL/GenBank/DDBJ whole genome shotgun (WGS) entry which is preliminary data.</text>
</comment>
<dbReference type="PROSITE" id="PS51736">
    <property type="entry name" value="RECOMBINASES_3"/>
    <property type="match status" value="1"/>
</dbReference>
<dbReference type="AlphaFoldDB" id="A0A553SFT7"/>
<evidence type="ECO:0000259" key="1">
    <source>
        <dbReference type="PROSITE" id="PS51736"/>
    </source>
</evidence>
<organism evidence="3 4">
    <name type="scientific">Niallia circulans</name>
    <name type="common">Bacillus circulans</name>
    <dbReference type="NCBI Taxonomy" id="1397"/>
    <lineage>
        <taxon>Bacteria</taxon>
        <taxon>Bacillati</taxon>
        <taxon>Bacillota</taxon>
        <taxon>Bacilli</taxon>
        <taxon>Bacillales</taxon>
        <taxon>Bacillaceae</taxon>
        <taxon>Niallia</taxon>
    </lineage>
</organism>
<protein>
    <submittedName>
        <fullName evidence="3">Recombinase family protein</fullName>
    </submittedName>
</protein>
<evidence type="ECO:0000313" key="3">
    <source>
        <dbReference type="EMBL" id="TRZ35857.1"/>
    </source>
</evidence>
<dbReference type="GO" id="GO:0003677">
    <property type="term" value="F:DNA binding"/>
    <property type="evidence" value="ECO:0007669"/>
    <property type="project" value="InterPro"/>
</dbReference>
<dbReference type="PANTHER" id="PTHR30461">
    <property type="entry name" value="DNA-INVERTASE FROM LAMBDOID PROPHAGE"/>
    <property type="match status" value="1"/>
</dbReference>
<dbReference type="PROSITE" id="PS51737">
    <property type="entry name" value="RECOMBINASE_DNA_BIND"/>
    <property type="match status" value="1"/>
</dbReference>
<dbReference type="EMBL" id="RIBP01000004">
    <property type="protein sequence ID" value="TRZ35857.1"/>
    <property type="molecule type" value="Genomic_DNA"/>
</dbReference>
<dbReference type="InterPro" id="IPR006119">
    <property type="entry name" value="Resolv_N"/>
</dbReference>
<dbReference type="SUPFAM" id="SSF53041">
    <property type="entry name" value="Resolvase-like"/>
    <property type="match status" value="1"/>
</dbReference>
<dbReference type="Gene3D" id="3.40.50.1390">
    <property type="entry name" value="Resolvase, N-terminal catalytic domain"/>
    <property type="match status" value="1"/>
</dbReference>
<dbReference type="Pfam" id="PF00239">
    <property type="entry name" value="Resolvase"/>
    <property type="match status" value="1"/>
</dbReference>
<feature type="domain" description="Resolvase/invertase-type recombinase catalytic" evidence="1">
    <location>
        <begin position="12"/>
        <end position="159"/>
    </location>
</feature>
<evidence type="ECO:0000259" key="2">
    <source>
        <dbReference type="PROSITE" id="PS51737"/>
    </source>
</evidence>
<accession>A0A553SFT7</accession>
<dbReference type="GO" id="GO:0000150">
    <property type="term" value="F:DNA strand exchange activity"/>
    <property type="evidence" value="ECO:0007669"/>
    <property type="project" value="InterPro"/>
</dbReference>
<evidence type="ECO:0000313" key="4">
    <source>
        <dbReference type="Proteomes" id="UP000319837"/>
    </source>
</evidence>
<proteinExistence type="predicted"/>
<dbReference type="InterPro" id="IPR025827">
    <property type="entry name" value="Zn_ribbon_recom_dom"/>
</dbReference>
<name>A0A553SFT7_NIACI</name>
<dbReference type="SMART" id="SM00857">
    <property type="entry name" value="Resolvase"/>
    <property type="match status" value="1"/>
</dbReference>
<feature type="domain" description="Recombinase" evidence="2">
    <location>
        <begin position="167"/>
        <end position="272"/>
    </location>
</feature>
<dbReference type="Pfam" id="PF13408">
    <property type="entry name" value="Zn_ribbon_recom"/>
    <property type="match status" value="1"/>
</dbReference>
<dbReference type="Gene3D" id="3.90.1750.20">
    <property type="entry name" value="Putative Large Serine Recombinase, Chain B, Domain 2"/>
    <property type="match status" value="1"/>
</dbReference>
<dbReference type="Pfam" id="PF07508">
    <property type="entry name" value="Recombinase"/>
    <property type="match status" value="1"/>
</dbReference>
<dbReference type="InterPro" id="IPR011109">
    <property type="entry name" value="DNA_bind_recombinase_dom"/>
</dbReference>
<reference evidence="4" key="1">
    <citation type="submission" date="2018-10" db="EMBL/GenBank/DDBJ databases">
        <title>FDA dAtabase for Regulatory Grade micrObial Sequences (FDA-ARGOS): Supporting development and validation of Infectious Disease Dx tests.</title>
        <authorList>
            <person name="Minogue T."/>
            <person name="Wolcott M."/>
            <person name="Wasieloski L."/>
            <person name="Aguilar W."/>
            <person name="Moore D."/>
            <person name="Tallon L."/>
            <person name="Sadzewicz L."/>
            <person name="Sengamalay N."/>
            <person name="Ott S."/>
            <person name="Godinez A."/>
            <person name="Nagaraj S."/>
            <person name="Vavikolanu K."/>
            <person name="Vyas G."/>
            <person name="Nadendla S."/>
            <person name="George J."/>
            <person name="Sichtig H."/>
        </authorList>
    </citation>
    <scope>NUCLEOTIDE SEQUENCE [LARGE SCALE GENOMIC DNA]</scope>
    <source>
        <strain evidence="4">FDAARGOS_343</strain>
    </source>
</reference>
<dbReference type="Proteomes" id="UP000319837">
    <property type="component" value="Unassembled WGS sequence"/>
</dbReference>
<dbReference type="InterPro" id="IPR038109">
    <property type="entry name" value="DNA_bind_recomb_sf"/>
</dbReference>
<gene>
    <name evidence="3" type="ORF">CEQ21_09505</name>
</gene>